<dbReference type="EMBL" id="CP043875">
    <property type="protein sequence ID" value="WOF15666.1"/>
    <property type="molecule type" value="Genomic_DNA"/>
</dbReference>
<dbReference type="KEGG" id="mefw:F1737_02670"/>
<organism evidence="2 3">
    <name type="scientific">Methanochimaera problematica</name>
    <dbReference type="NCBI Taxonomy" id="2609417"/>
    <lineage>
        <taxon>Archaea</taxon>
        <taxon>Methanobacteriati</taxon>
        <taxon>Methanobacteriota</taxon>
        <taxon>Stenosarchaea group</taxon>
        <taxon>Methanomicrobia</taxon>
        <taxon>Methanomicrobiales</taxon>
        <taxon>Methanomicrobiaceae</taxon>
        <taxon>Methanochimaera</taxon>
    </lineage>
</organism>
<dbReference type="AlphaFoldDB" id="A0AA97FDW7"/>
<reference evidence="2 3" key="1">
    <citation type="submission" date="2019-09" db="EMBL/GenBank/DDBJ databases">
        <title>The complete genome of Methanoplanus sp. FWC-SCC4.</title>
        <authorList>
            <person name="Chen S.-C."/>
            <person name="Zhou Y.-Z."/>
            <person name="Lai M.-C."/>
        </authorList>
    </citation>
    <scope>NUCLEOTIDE SEQUENCE [LARGE SCALE GENOMIC DNA]</scope>
    <source>
        <strain evidence="2 3">FWC-SCC4</strain>
    </source>
</reference>
<feature type="transmembrane region" description="Helical" evidence="1">
    <location>
        <begin position="20"/>
        <end position="39"/>
    </location>
</feature>
<keyword evidence="1" id="KW-0472">Membrane</keyword>
<name>A0AA97FDW7_9EURY</name>
<keyword evidence="3" id="KW-1185">Reference proteome</keyword>
<sequence length="319" mass="36698">MLIIITAFLLTKYPAKKHSLLIIILILIIWLGPQMAIIAEIESEYKTIKEDYSSLFDNEIKNGKDPLNSAWGVTDTYFQNFETAWRKPDSPIPARTIYPENSVLKFHFILYHYLFNMNGKEKVFTIFKTGNCSEFAVSISYLINDITGLKTRIITMEGVDHTYPETEYNNQWYVFDRILTTVKYPVLSENYSSYLSGNKPVIYGNIANLIDSVTKKSYLKEHGFNSKEILLVLYDDSGKNTDSVYIEVYLLNESSSDPLIAQGVTDVNGTFSTIIRKENKYLIRAEKSEKSGIKKTALLIVPVLDDNFQKFEIELKKYE</sequence>
<gene>
    <name evidence="2" type="ORF">F1737_02670</name>
</gene>
<evidence type="ECO:0000313" key="2">
    <source>
        <dbReference type="EMBL" id="WOF15666.1"/>
    </source>
</evidence>
<evidence type="ECO:0000313" key="3">
    <source>
        <dbReference type="Proteomes" id="UP001301797"/>
    </source>
</evidence>
<evidence type="ECO:0008006" key="4">
    <source>
        <dbReference type="Google" id="ProtNLM"/>
    </source>
</evidence>
<keyword evidence="1" id="KW-1133">Transmembrane helix</keyword>
<protein>
    <recommendedName>
        <fullName evidence="4">Transglutaminase-like domain-containing protein</fullName>
    </recommendedName>
</protein>
<accession>A0AA97FDW7</accession>
<evidence type="ECO:0000256" key="1">
    <source>
        <dbReference type="SAM" id="Phobius"/>
    </source>
</evidence>
<keyword evidence="1" id="KW-0812">Transmembrane</keyword>
<proteinExistence type="predicted"/>
<dbReference type="Proteomes" id="UP001301797">
    <property type="component" value="Chromosome"/>
</dbReference>